<dbReference type="InterPro" id="IPR006914">
    <property type="entry name" value="VENN_dom"/>
</dbReference>
<evidence type="ECO:0000256" key="3">
    <source>
        <dbReference type="ARBA" id="ARBA00022913"/>
    </source>
</evidence>
<feature type="domain" description="VENN motif-containing" evidence="6">
    <location>
        <begin position="330"/>
        <end position="379"/>
    </location>
</feature>
<protein>
    <submittedName>
        <fullName evidence="8">DUF637 domain-containing protein</fullName>
    </submittedName>
</protein>
<evidence type="ECO:0000259" key="7">
    <source>
        <dbReference type="Pfam" id="PF04830"/>
    </source>
</evidence>
<evidence type="ECO:0000313" key="8">
    <source>
        <dbReference type="EMBL" id="MBC3952664.1"/>
    </source>
</evidence>
<sequence length="629" mass="65101">GGSITFEGVKDLHQESHEKSSNSLAWTSMSGKGNTDETLRQTQMIAKGELAIRAVDGLKIDIKEVNKQTVSQTIDAMVKADPQLAWLKEAEKRGDVDWRQVKEIHDSFKYSQAGLGVAAQMVIAIVMAVFVGPAAMAALSGAGAGAVVAAGGAAVASGAATNAATSFINNGGDLGAVFKDVTSSSALKGYVVSGVTAGLTAGVFDGITATKTDPLTLKISIDLSSAENVARFAANQMLQNSTSAALSKALGMDASIGGALTTSILNTLAATSFNAAGGLNLVDGSAGKIALHALIGGALAEAAGSDFIAGAVAAGVNEAMAKELRRGITQLAPEQRDLLLTSASQLVGLFSAALVGGDAKEMEAGAWIAKNATQYNFLNHYEMEDFVGDMQACKTDACYRNTWTAQYGDSNYNQRSLDNLKDALETVGPARAGALLGEIRGGLAALGELQCSSAVCDNYKFTLIDRALTARESLEQTYQEGGGIIGGLLLGPVGAIGGAVRGATAAETNSIQKAYTYWAGVRGAKEAGSSATKLSQGEQKAVARIDNIIKNFKDHDIEGTLKDMAGDPVPRKNGGGYYDHLNEMQERIRGLTNHAETLKNVSNPEAQAARQAALDTLKRISDSLNGAGI</sequence>
<gene>
    <name evidence="8" type="ORF">H8S59_23085</name>
</gene>
<name>A0ABR7B692_9PSED</name>
<proteinExistence type="predicted"/>
<dbReference type="InterPro" id="IPR006915">
    <property type="entry name" value="DUF637_hemagglutn_put"/>
</dbReference>
<dbReference type="Pfam" id="PF04830">
    <property type="entry name" value="DUF637"/>
    <property type="match status" value="1"/>
</dbReference>
<reference evidence="8 9" key="1">
    <citation type="submission" date="2020-08" db="EMBL/GenBank/DDBJ databases">
        <title>Putative novel bacterial strains isolated from necrotic wheat leaf tissues caused by Xanthomonas translucens.</title>
        <authorList>
            <person name="Tambong J.T."/>
        </authorList>
    </citation>
    <scope>NUCLEOTIDE SEQUENCE [LARGE SCALE GENOMIC DNA]</scope>
    <source>
        <strain evidence="8 9">DOAB 1069</strain>
    </source>
</reference>
<comment type="caution">
    <text evidence="8">The sequence shown here is derived from an EMBL/GenBank/DDBJ whole genome shotgun (WGS) entry which is preliminary data.</text>
</comment>
<evidence type="ECO:0000259" key="6">
    <source>
        <dbReference type="Pfam" id="PF04829"/>
    </source>
</evidence>
<dbReference type="RefSeq" id="WP_187522920.1">
    <property type="nucleotide sequence ID" value="NZ_JACONW010000162.1"/>
</dbReference>
<feature type="domain" description="DUF637" evidence="7">
    <location>
        <begin position="152"/>
        <end position="314"/>
    </location>
</feature>
<dbReference type="Proteomes" id="UP000651852">
    <property type="component" value="Unassembled WGS sequence"/>
</dbReference>
<comment type="subcellular location">
    <subcellularLocation>
        <location evidence="1">Target cell</location>
        <location evidence="1">Target cell cytoplasm</location>
    </subcellularLocation>
</comment>
<evidence type="ECO:0000256" key="2">
    <source>
        <dbReference type="ARBA" id="ARBA00022656"/>
    </source>
</evidence>
<evidence type="ECO:0000256" key="1">
    <source>
        <dbReference type="ARBA" id="ARBA00004219"/>
    </source>
</evidence>
<feature type="region of interest" description="Disordered" evidence="5">
    <location>
        <begin position="1"/>
        <end position="35"/>
    </location>
</feature>
<evidence type="ECO:0000256" key="4">
    <source>
        <dbReference type="ARBA" id="ARBA00023026"/>
    </source>
</evidence>
<keyword evidence="9" id="KW-1185">Reference proteome</keyword>
<feature type="compositionally biased region" description="Basic and acidic residues" evidence="5">
    <location>
        <begin position="8"/>
        <end position="20"/>
    </location>
</feature>
<keyword evidence="2" id="KW-0800">Toxin</keyword>
<dbReference type="Pfam" id="PF04829">
    <property type="entry name" value="PT-VENN"/>
    <property type="match status" value="1"/>
</dbReference>
<keyword evidence="4" id="KW-0843">Virulence</keyword>
<keyword evidence="3" id="KW-1266">Target cell cytoplasm</keyword>
<evidence type="ECO:0000313" key="9">
    <source>
        <dbReference type="Proteomes" id="UP000651852"/>
    </source>
</evidence>
<dbReference type="CDD" id="cd20700">
    <property type="entry name" value="CdiA-CT_Ec_tRNase"/>
    <property type="match status" value="1"/>
</dbReference>
<accession>A0ABR7B692</accession>
<dbReference type="EMBL" id="JACONW010000162">
    <property type="protein sequence ID" value="MBC3952664.1"/>
    <property type="molecule type" value="Genomic_DNA"/>
</dbReference>
<feature type="compositionally biased region" description="Polar residues" evidence="5">
    <location>
        <begin position="21"/>
        <end position="33"/>
    </location>
</feature>
<evidence type="ECO:0000256" key="5">
    <source>
        <dbReference type="SAM" id="MobiDB-lite"/>
    </source>
</evidence>
<feature type="non-terminal residue" evidence="8">
    <location>
        <position position="1"/>
    </location>
</feature>
<organism evidence="8 9">
    <name type="scientific">Pseudomonas folii</name>
    <dbReference type="NCBI Taxonomy" id="2762593"/>
    <lineage>
        <taxon>Bacteria</taxon>
        <taxon>Pseudomonadati</taxon>
        <taxon>Pseudomonadota</taxon>
        <taxon>Gammaproteobacteria</taxon>
        <taxon>Pseudomonadales</taxon>
        <taxon>Pseudomonadaceae</taxon>
        <taxon>Pseudomonas</taxon>
    </lineage>
</organism>